<evidence type="ECO:0000313" key="2">
    <source>
        <dbReference type="Proteomes" id="UP000677668"/>
    </source>
</evidence>
<protein>
    <submittedName>
        <fullName evidence="1">Uncharacterized protein</fullName>
    </submittedName>
</protein>
<reference evidence="1 2" key="1">
    <citation type="submission" date="2021-03" db="EMBL/GenBank/DDBJ databases">
        <title>Genomic and phenotypic characterization of Chloracidobacterium isolates provides evidence for multiple species.</title>
        <authorList>
            <person name="Saini M.K."/>
            <person name="Costas A.M.G."/>
            <person name="Tank M."/>
            <person name="Bryant D.A."/>
        </authorList>
    </citation>
    <scope>NUCLEOTIDE SEQUENCE [LARGE SCALE GENOMIC DNA]</scope>
    <source>
        <strain evidence="1 2">N</strain>
    </source>
</reference>
<proteinExistence type="predicted"/>
<dbReference type="Proteomes" id="UP000677668">
    <property type="component" value="Chromosome 1"/>
</dbReference>
<organism evidence="1 2">
    <name type="scientific">Chloracidobacterium sp. N</name>
    <dbReference type="NCBI Taxonomy" id="2821540"/>
    <lineage>
        <taxon>Bacteria</taxon>
        <taxon>Pseudomonadati</taxon>
        <taxon>Acidobacteriota</taxon>
        <taxon>Terriglobia</taxon>
        <taxon>Terriglobales</taxon>
        <taxon>Acidobacteriaceae</taxon>
        <taxon>Chloracidobacterium</taxon>
        <taxon>Chloracidobacterium aggregatum</taxon>
    </lineage>
</organism>
<sequence length="69" mass="7571">MSVSIGSGTIFFAAEKETVLEDNSAFAVAWMIRNFVGHHDDLVFRRVKEHAGGEKAKVMPAVKPLAQQV</sequence>
<gene>
    <name evidence="1" type="ORF">J8C05_01435</name>
</gene>
<accession>A0ABX8B257</accession>
<dbReference type="RefSeq" id="WP_211422460.1">
    <property type="nucleotide sequence ID" value="NZ_CP072642.1"/>
</dbReference>
<keyword evidence="2" id="KW-1185">Reference proteome</keyword>
<evidence type="ECO:0000313" key="1">
    <source>
        <dbReference type="EMBL" id="QUV94147.1"/>
    </source>
</evidence>
<dbReference type="EMBL" id="CP072642">
    <property type="protein sequence ID" value="QUV94147.1"/>
    <property type="molecule type" value="Genomic_DNA"/>
</dbReference>
<name>A0ABX8B257_9BACT</name>